<feature type="region of interest" description="Disordered" evidence="6">
    <location>
        <begin position="29"/>
        <end position="57"/>
    </location>
</feature>
<dbReference type="InterPro" id="IPR002052">
    <property type="entry name" value="DNA_methylase_N6_adenine_CS"/>
</dbReference>
<dbReference type="GO" id="GO:0016279">
    <property type="term" value="F:protein-lysine N-methyltransferase activity"/>
    <property type="evidence" value="ECO:0007669"/>
    <property type="project" value="UniProtKB-UniRule"/>
</dbReference>
<evidence type="ECO:0000313" key="7">
    <source>
        <dbReference type="EMBL" id="KAF2481551.1"/>
    </source>
</evidence>
<dbReference type="HAMAP" id="MF_03187">
    <property type="entry name" value="Methyltr_EFM5"/>
    <property type="match status" value="1"/>
</dbReference>
<organism evidence="7 8">
    <name type="scientific">Neohortaea acidophila</name>
    <dbReference type="NCBI Taxonomy" id="245834"/>
    <lineage>
        <taxon>Eukaryota</taxon>
        <taxon>Fungi</taxon>
        <taxon>Dikarya</taxon>
        <taxon>Ascomycota</taxon>
        <taxon>Pezizomycotina</taxon>
        <taxon>Dothideomycetes</taxon>
        <taxon>Dothideomycetidae</taxon>
        <taxon>Mycosphaerellales</taxon>
        <taxon>Teratosphaeriaceae</taxon>
        <taxon>Neohortaea</taxon>
    </lineage>
</organism>
<dbReference type="GO" id="GO:0032259">
    <property type="term" value="P:methylation"/>
    <property type="evidence" value="ECO:0007669"/>
    <property type="project" value="UniProtKB-KW"/>
</dbReference>
<protein>
    <recommendedName>
        <fullName evidence="5">Protein-lysine N-methyltransferase EFM5</fullName>
        <ecNumber evidence="5">2.1.1.-</ecNumber>
    </recommendedName>
    <alternativeName>
        <fullName evidence="5">Elongation factor methyltransferase 5</fullName>
    </alternativeName>
</protein>
<dbReference type="GO" id="GO:0005737">
    <property type="term" value="C:cytoplasm"/>
    <property type="evidence" value="ECO:0007669"/>
    <property type="project" value="UniProtKB-SubCell"/>
</dbReference>
<dbReference type="InterPro" id="IPR019369">
    <property type="entry name" value="Efm5/EEF1AKMT1"/>
</dbReference>
<dbReference type="Proteomes" id="UP000799767">
    <property type="component" value="Unassembled WGS sequence"/>
</dbReference>
<feature type="compositionally biased region" description="Polar residues" evidence="6">
    <location>
        <begin position="30"/>
        <end position="39"/>
    </location>
</feature>
<evidence type="ECO:0000256" key="2">
    <source>
        <dbReference type="ARBA" id="ARBA00022490"/>
    </source>
</evidence>
<accession>A0A6A6PPD9</accession>
<keyword evidence="8" id="KW-1185">Reference proteome</keyword>
<dbReference type="PANTHER" id="PTHR13200:SF0">
    <property type="entry name" value="EEF1A LYSINE METHYLTRANSFERASE 1"/>
    <property type="match status" value="1"/>
</dbReference>
<keyword evidence="3 5" id="KW-0489">Methyltransferase</keyword>
<reference evidence="7" key="1">
    <citation type="journal article" date="2020" name="Stud. Mycol.">
        <title>101 Dothideomycetes genomes: a test case for predicting lifestyles and emergence of pathogens.</title>
        <authorList>
            <person name="Haridas S."/>
            <person name="Albert R."/>
            <person name="Binder M."/>
            <person name="Bloem J."/>
            <person name="Labutti K."/>
            <person name="Salamov A."/>
            <person name="Andreopoulos B."/>
            <person name="Baker S."/>
            <person name="Barry K."/>
            <person name="Bills G."/>
            <person name="Bluhm B."/>
            <person name="Cannon C."/>
            <person name="Castanera R."/>
            <person name="Culley D."/>
            <person name="Daum C."/>
            <person name="Ezra D."/>
            <person name="Gonzalez J."/>
            <person name="Henrissat B."/>
            <person name="Kuo A."/>
            <person name="Liang C."/>
            <person name="Lipzen A."/>
            <person name="Lutzoni F."/>
            <person name="Magnuson J."/>
            <person name="Mondo S."/>
            <person name="Nolan M."/>
            <person name="Ohm R."/>
            <person name="Pangilinan J."/>
            <person name="Park H.-J."/>
            <person name="Ramirez L."/>
            <person name="Alfaro M."/>
            <person name="Sun H."/>
            <person name="Tritt A."/>
            <person name="Yoshinaga Y."/>
            <person name="Zwiers L.-H."/>
            <person name="Turgeon B."/>
            <person name="Goodwin S."/>
            <person name="Spatafora J."/>
            <person name="Crous P."/>
            <person name="Grigoriev I."/>
        </authorList>
    </citation>
    <scope>NUCLEOTIDE SEQUENCE</scope>
    <source>
        <strain evidence="7">CBS 113389</strain>
    </source>
</reference>
<dbReference type="EC" id="2.1.1.-" evidence="5"/>
<evidence type="ECO:0000256" key="1">
    <source>
        <dbReference type="ARBA" id="ARBA00004496"/>
    </source>
</evidence>
<keyword evidence="4 5" id="KW-0808">Transferase</keyword>
<dbReference type="InterPro" id="IPR041370">
    <property type="entry name" value="Mlase_EEF1AKMT1/ZCCHC4"/>
</dbReference>
<dbReference type="EMBL" id="MU001638">
    <property type="protein sequence ID" value="KAF2481551.1"/>
    <property type="molecule type" value="Genomic_DNA"/>
</dbReference>
<evidence type="ECO:0000256" key="6">
    <source>
        <dbReference type="SAM" id="MobiDB-lite"/>
    </source>
</evidence>
<keyword evidence="2 5" id="KW-0963">Cytoplasm</keyword>
<dbReference type="AlphaFoldDB" id="A0A6A6PPD9"/>
<gene>
    <name evidence="5" type="primary">EFM5</name>
    <name evidence="7" type="ORF">BDY17DRAFT_253656</name>
</gene>
<dbReference type="PANTHER" id="PTHR13200">
    <property type="entry name" value="EEF1A LYSINE METHYLTRANSFERASE 1"/>
    <property type="match status" value="1"/>
</dbReference>
<evidence type="ECO:0000313" key="8">
    <source>
        <dbReference type="Proteomes" id="UP000799767"/>
    </source>
</evidence>
<comment type="subcellular location">
    <subcellularLocation>
        <location evidence="1 5">Cytoplasm</location>
    </subcellularLocation>
</comment>
<evidence type="ECO:0000256" key="5">
    <source>
        <dbReference type="HAMAP-Rule" id="MF_03187"/>
    </source>
</evidence>
<proteinExistence type="inferred from homology"/>
<comment type="function">
    <text evidence="5">S-adenosyl-L-methionine-dependent protein-lysine N-methyltransferase that trimethylates elongation factor 1-alpha at 'Lys-79'.</text>
</comment>
<name>A0A6A6PPD9_9PEZI</name>
<dbReference type="OrthoDB" id="206354at2759"/>
<comment type="similarity">
    <text evidence="5">Belongs to the class I-like SAM-binding methyltransferase superfamily. EFM5 family.</text>
</comment>
<dbReference type="Pfam" id="PF10237">
    <property type="entry name" value="N6-adenineMlase"/>
    <property type="match status" value="1"/>
</dbReference>
<evidence type="ECO:0000256" key="4">
    <source>
        <dbReference type="ARBA" id="ARBA00022679"/>
    </source>
</evidence>
<evidence type="ECO:0000256" key="3">
    <source>
        <dbReference type="ARBA" id="ARBA00022603"/>
    </source>
</evidence>
<dbReference type="PROSITE" id="PS00092">
    <property type="entry name" value="N6_MTASE"/>
    <property type="match status" value="1"/>
</dbReference>
<dbReference type="GO" id="GO:0003676">
    <property type="term" value="F:nucleic acid binding"/>
    <property type="evidence" value="ECO:0007669"/>
    <property type="project" value="InterPro"/>
</dbReference>
<sequence>MDADDEPLQLPSDTLQLLQQFQSEKEAHTQRFQALQSRSEAAFEKDDNDNGSLENTPLSMDLFTEDWNASQFWYTDSTARILAQQLLSNIPSDNDHAIAIVSAPSIYIALHNLLLEAKSTTPKPTVRLLEFDTRFQVLGKDYVPYDYQNPLRLPAELKGKFSHIVCDPPFLSEDCQTKTALTVRWLARSWRQPSDDSVRFIACTGERMEETVLKLYGPLGTKTTTFEPEHSKGLSNEFRCYANFECDEWKWR</sequence>